<dbReference type="SUPFAM" id="SSF55144">
    <property type="entry name" value="LigT-like"/>
    <property type="match status" value="1"/>
</dbReference>
<dbReference type="InterPro" id="IPR004175">
    <property type="entry name" value="RNA_CPDase"/>
</dbReference>
<keyword evidence="4" id="KW-1185">Reference proteome</keyword>
<evidence type="ECO:0000256" key="2">
    <source>
        <dbReference type="HAMAP-Rule" id="MF_01940"/>
    </source>
</evidence>
<comment type="catalytic activity">
    <reaction evidence="2">
        <text>a 3'-end 2',3'-cyclophospho-ribonucleotide-RNA + H2O = a 3'-end 2'-phospho-ribonucleotide-RNA + H(+)</text>
        <dbReference type="Rhea" id="RHEA:11828"/>
        <dbReference type="Rhea" id="RHEA-COMP:10464"/>
        <dbReference type="Rhea" id="RHEA-COMP:17353"/>
        <dbReference type="ChEBI" id="CHEBI:15377"/>
        <dbReference type="ChEBI" id="CHEBI:15378"/>
        <dbReference type="ChEBI" id="CHEBI:83064"/>
        <dbReference type="ChEBI" id="CHEBI:173113"/>
        <dbReference type="EC" id="3.1.4.58"/>
    </reaction>
</comment>
<dbReference type="AlphaFoldDB" id="A0A517SBZ4"/>
<dbReference type="Gene3D" id="3.90.1140.10">
    <property type="entry name" value="Cyclic phosphodiesterase"/>
    <property type="match status" value="1"/>
</dbReference>
<dbReference type="GO" id="GO:0004113">
    <property type="term" value="F:2',3'-cyclic-nucleotide 3'-phosphodiesterase activity"/>
    <property type="evidence" value="ECO:0007669"/>
    <property type="project" value="InterPro"/>
</dbReference>
<organism evidence="3 4">
    <name type="scientific">Caulifigura coniformis</name>
    <dbReference type="NCBI Taxonomy" id="2527983"/>
    <lineage>
        <taxon>Bacteria</taxon>
        <taxon>Pseudomonadati</taxon>
        <taxon>Planctomycetota</taxon>
        <taxon>Planctomycetia</taxon>
        <taxon>Planctomycetales</taxon>
        <taxon>Planctomycetaceae</taxon>
        <taxon>Caulifigura</taxon>
    </lineage>
</organism>
<evidence type="ECO:0000313" key="3">
    <source>
        <dbReference type="EMBL" id="QDT53649.1"/>
    </source>
</evidence>
<feature type="active site" description="Proton donor" evidence="2">
    <location>
        <position position="42"/>
    </location>
</feature>
<dbReference type="Pfam" id="PF13563">
    <property type="entry name" value="2_5_RNA_ligase2"/>
    <property type="match status" value="1"/>
</dbReference>
<dbReference type="GO" id="GO:0008664">
    <property type="term" value="F:RNA 2',3'-cyclic 3'-phosphodiesterase activity"/>
    <property type="evidence" value="ECO:0007669"/>
    <property type="project" value="UniProtKB-EC"/>
</dbReference>
<sequence>MGATIRTFIGLRIAATDALRSVSADLGRMGRAVKITPADKFHLTLKFLGDTRRSQFDDIAAALRKASSSVSRHAIEIVGLGAFPKSARPAVVWAGVRPAGEIERLAAILDRLLEPLGFVPETRPYHPHLTLARVKGDAAGLEEVIEANRETPYGSATAAVAELFQSELTPGGSRYTSLATAELGPGG</sequence>
<reference evidence="3 4" key="1">
    <citation type="submission" date="2019-02" db="EMBL/GenBank/DDBJ databases">
        <title>Deep-cultivation of Planctomycetes and their phenomic and genomic characterization uncovers novel biology.</title>
        <authorList>
            <person name="Wiegand S."/>
            <person name="Jogler M."/>
            <person name="Boedeker C."/>
            <person name="Pinto D."/>
            <person name="Vollmers J."/>
            <person name="Rivas-Marin E."/>
            <person name="Kohn T."/>
            <person name="Peeters S.H."/>
            <person name="Heuer A."/>
            <person name="Rast P."/>
            <person name="Oberbeckmann S."/>
            <person name="Bunk B."/>
            <person name="Jeske O."/>
            <person name="Meyerdierks A."/>
            <person name="Storesund J.E."/>
            <person name="Kallscheuer N."/>
            <person name="Luecker S."/>
            <person name="Lage O.M."/>
            <person name="Pohl T."/>
            <person name="Merkel B.J."/>
            <person name="Hornburger P."/>
            <person name="Mueller R.-W."/>
            <person name="Bruemmer F."/>
            <person name="Labrenz M."/>
            <person name="Spormann A.M."/>
            <person name="Op den Camp H."/>
            <person name="Overmann J."/>
            <person name="Amann R."/>
            <person name="Jetten M.S.M."/>
            <person name="Mascher T."/>
            <person name="Medema M.H."/>
            <person name="Devos D.P."/>
            <person name="Kaster A.-K."/>
            <person name="Ovreas L."/>
            <person name="Rohde M."/>
            <person name="Galperin M.Y."/>
            <person name="Jogler C."/>
        </authorList>
    </citation>
    <scope>NUCLEOTIDE SEQUENCE [LARGE SCALE GENOMIC DNA]</scope>
    <source>
        <strain evidence="3 4">Pan44</strain>
    </source>
</reference>
<keyword evidence="3" id="KW-0436">Ligase</keyword>
<gene>
    <name evidence="3" type="ORF">Pan44_16720</name>
</gene>
<dbReference type="OrthoDB" id="9789350at2"/>
<dbReference type="InterPro" id="IPR009097">
    <property type="entry name" value="Cyclic_Pdiesterase"/>
</dbReference>
<dbReference type="GO" id="GO:0016874">
    <property type="term" value="F:ligase activity"/>
    <property type="evidence" value="ECO:0007669"/>
    <property type="project" value="UniProtKB-KW"/>
</dbReference>
<dbReference type="PANTHER" id="PTHR35561">
    <property type="entry name" value="RNA 2',3'-CYCLIC PHOSPHODIESTERASE"/>
    <property type="match status" value="1"/>
</dbReference>
<dbReference type="HAMAP" id="MF_01940">
    <property type="entry name" value="RNA_CPDase"/>
    <property type="match status" value="1"/>
</dbReference>
<dbReference type="EC" id="3.1.4.58" evidence="2"/>
<accession>A0A517SBZ4</accession>
<dbReference type="InParanoid" id="A0A517SBZ4"/>
<dbReference type="FunCoup" id="A0A517SBZ4">
    <property type="interactions" value="20"/>
</dbReference>
<proteinExistence type="inferred from homology"/>
<comment type="function">
    <text evidence="2">Hydrolyzes RNA 2',3'-cyclic phosphodiester to an RNA 2'-phosphomonoester.</text>
</comment>
<dbReference type="EMBL" id="CP036271">
    <property type="protein sequence ID" value="QDT53649.1"/>
    <property type="molecule type" value="Genomic_DNA"/>
</dbReference>
<feature type="short sequence motif" description="HXTX 2" evidence="2">
    <location>
        <begin position="128"/>
        <end position="131"/>
    </location>
</feature>
<comment type="similarity">
    <text evidence="2">Belongs to the 2H phosphoesterase superfamily. ThpR family.</text>
</comment>
<feature type="short sequence motif" description="HXTX 1" evidence="2">
    <location>
        <begin position="42"/>
        <end position="45"/>
    </location>
</feature>
<dbReference type="NCBIfam" id="TIGR02258">
    <property type="entry name" value="2_5_ligase"/>
    <property type="match status" value="1"/>
</dbReference>
<feature type="active site" description="Proton acceptor" evidence="2">
    <location>
        <position position="128"/>
    </location>
</feature>
<dbReference type="KEGG" id="ccos:Pan44_16720"/>
<name>A0A517SBZ4_9PLAN</name>
<dbReference type="PANTHER" id="PTHR35561:SF1">
    <property type="entry name" value="RNA 2',3'-CYCLIC PHOSPHODIESTERASE"/>
    <property type="match status" value="1"/>
</dbReference>
<protein>
    <recommendedName>
        <fullName evidence="2">RNA 2',3'-cyclic phosphodiesterase</fullName>
        <shortName evidence="2">RNA 2',3'-CPDase</shortName>
        <ecNumber evidence="2">3.1.4.58</ecNumber>
    </recommendedName>
</protein>
<dbReference type="Proteomes" id="UP000315700">
    <property type="component" value="Chromosome"/>
</dbReference>
<keyword evidence="1 2" id="KW-0378">Hydrolase</keyword>
<evidence type="ECO:0000313" key="4">
    <source>
        <dbReference type="Proteomes" id="UP000315700"/>
    </source>
</evidence>
<evidence type="ECO:0000256" key="1">
    <source>
        <dbReference type="ARBA" id="ARBA00022801"/>
    </source>
</evidence>
<dbReference type="RefSeq" id="WP_145029022.1">
    <property type="nucleotide sequence ID" value="NZ_CP036271.1"/>
</dbReference>